<accession>A0ABR1G7F0</accession>
<dbReference type="Gene3D" id="1.20.930.20">
    <property type="entry name" value="Adaptor protein Cbl, N-terminal domain"/>
    <property type="match status" value="1"/>
</dbReference>
<dbReference type="InterPro" id="IPR028974">
    <property type="entry name" value="TSP_type-3_rpt"/>
</dbReference>
<protein>
    <recommendedName>
        <fullName evidence="1">EF-hand domain-containing protein</fullName>
    </recommendedName>
</protein>
<dbReference type="InterPro" id="IPR036537">
    <property type="entry name" value="Adaptor_Cbl_N_dom_sf"/>
</dbReference>
<proteinExistence type="predicted"/>
<dbReference type="CDD" id="cd21037">
    <property type="entry name" value="MLKL_NTD"/>
    <property type="match status" value="1"/>
</dbReference>
<evidence type="ECO:0000259" key="1">
    <source>
        <dbReference type="PROSITE" id="PS50222"/>
    </source>
</evidence>
<dbReference type="InterPro" id="IPR059179">
    <property type="entry name" value="MLKL-like_MCAfunc"/>
</dbReference>
<gene>
    <name evidence="2" type="ORF">SO694_00043298</name>
</gene>
<feature type="domain" description="EF-hand" evidence="1">
    <location>
        <begin position="421"/>
        <end position="456"/>
    </location>
</feature>
<evidence type="ECO:0000313" key="3">
    <source>
        <dbReference type="Proteomes" id="UP001363151"/>
    </source>
</evidence>
<sequence>MGGGASTQAPQLEAAAKLTSKEVAARVAAAGPAFAQYERAIIDNGIDGSLIAALSPEDLEQLFAGIGVSKAHLIVLTHNVKRLLSDAAGGAAAARRPAAGARPRGASRAAAGAGAAAATAVFDAELTLTIVRGLGRFASALPCVGILGEALGDLCGAVRDAQVNKVAVQSMGRRIHEIALMLDELLPTAERTGVKTRSLEAEVLRLADLVRSAHKFCVEYGKRGFISRVARGFWDERTVRQLDTDLSSCVQDIAVTLSAAQLQFQQTNFEQVGRLERAVLGGESAQIAALSGLSADEAKQELAAVAADVRITKNVALDVHRRQDMLKENQDMLRAGQDEIRALLVSVCGQQAEDDGCAAFAKLRGAAQGSTRERNSQLQRLLSRPFSTRAAQPHTLSSDGNIARREFLTLFEATFLGGKDLTPATSERFLVKFDLDHDGGISQAEFLKFYAAWKASGLATMEAFVDAYVAAESGTVELRVRVPPGVAPGGVFYAPFEGSRVAVRRPADAPAGAEVTIRFPRPERRRNPNTVRVLVPPNVPIGGHFFFEHGGRRVRVTRPGDVAPGSALDVDLSTIVGVDSTGDGAIDAVEPVPGGVPLNGQSEKAFDLTGDRAPNVVARDTTGDGLADSVTLSGRHLTTVPHGVFSVDLTGNGVPNVVGRDLDGDGVVDDVRRIPEMHVHPRGSVVIDLSGDGVPDVLGIDTTGDGVVDKVVANRDQTQSATSVKLVCPPNAAPGDTLVFLHPVTNNPITAVVPPGTRPGAPFAVRFPLSLA</sequence>
<dbReference type="EMBL" id="JBBJCI010000084">
    <property type="protein sequence ID" value="KAK7249024.1"/>
    <property type="molecule type" value="Genomic_DNA"/>
</dbReference>
<dbReference type="InterPro" id="IPR011992">
    <property type="entry name" value="EF-hand-dom_pair"/>
</dbReference>
<keyword evidence="3" id="KW-1185">Reference proteome</keyword>
<organism evidence="2 3">
    <name type="scientific">Aureococcus anophagefferens</name>
    <name type="common">Harmful bloom alga</name>
    <dbReference type="NCBI Taxonomy" id="44056"/>
    <lineage>
        <taxon>Eukaryota</taxon>
        <taxon>Sar</taxon>
        <taxon>Stramenopiles</taxon>
        <taxon>Ochrophyta</taxon>
        <taxon>Pelagophyceae</taxon>
        <taxon>Pelagomonadales</taxon>
        <taxon>Pelagomonadaceae</taxon>
        <taxon>Aureococcus</taxon>
    </lineage>
</organism>
<dbReference type="Gene3D" id="1.10.238.10">
    <property type="entry name" value="EF-hand"/>
    <property type="match status" value="1"/>
</dbReference>
<name>A0ABR1G7F0_AURAN</name>
<dbReference type="SUPFAM" id="SSF103647">
    <property type="entry name" value="TSP type-3 repeat"/>
    <property type="match status" value="1"/>
</dbReference>
<dbReference type="PROSITE" id="PS50222">
    <property type="entry name" value="EF_HAND_2"/>
    <property type="match status" value="1"/>
</dbReference>
<dbReference type="Proteomes" id="UP001363151">
    <property type="component" value="Unassembled WGS sequence"/>
</dbReference>
<comment type="caution">
    <text evidence="2">The sequence shown here is derived from an EMBL/GenBank/DDBJ whole genome shotgun (WGS) entry which is preliminary data.</text>
</comment>
<dbReference type="SUPFAM" id="SSF47473">
    <property type="entry name" value="EF-hand"/>
    <property type="match status" value="1"/>
</dbReference>
<dbReference type="InterPro" id="IPR002048">
    <property type="entry name" value="EF_hand_dom"/>
</dbReference>
<reference evidence="2 3" key="1">
    <citation type="submission" date="2024-03" db="EMBL/GenBank/DDBJ databases">
        <title>Aureococcus anophagefferens CCMP1851 and Kratosvirus quantuckense: Draft genome of a second virus-susceptible host strain in the model system.</title>
        <authorList>
            <person name="Chase E."/>
            <person name="Truchon A.R."/>
            <person name="Schepens W."/>
            <person name="Wilhelm S.W."/>
        </authorList>
    </citation>
    <scope>NUCLEOTIDE SEQUENCE [LARGE SCALE GENOMIC DNA]</scope>
    <source>
        <strain evidence="2 3">CCMP1851</strain>
    </source>
</reference>
<evidence type="ECO:0000313" key="2">
    <source>
        <dbReference type="EMBL" id="KAK7249024.1"/>
    </source>
</evidence>
<dbReference type="Gene3D" id="4.10.1080.10">
    <property type="entry name" value="TSP type-3 repeat"/>
    <property type="match status" value="1"/>
</dbReference>